<proteinExistence type="predicted"/>
<accession>A0A1B6CD88</accession>
<evidence type="ECO:0000313" key="1">
    <source>
        <dbReference type="EMBL" id="JAS11401.1"/>
    </source>
</evidence>
<name>A0A1B6CD88_9HEMI</name>
<protein>
    <submittedName>
        <fullName evidence="1">Uncharacterized protein</fullName>
    </submittedName>
</protein>
<dbReference type="EMBL" id="GEDC01025897">
    <property type="protein sequence ID" value="JAS11401.1"/>
    <property type="molecule type" value="Transcribed_RNA"/>
</dbReference>
<gene>
    <name evidence="1" type="ORF">g.27645</name>
</gene>
<reference evidence="1" key="1">
    <citation type="submission" date="2015-12" db="EMBL/GenBank/DDBJ databases">
        <title>De novo transcriptome assembly of four potential Pierce s Disease insect vectors from Arizona vineyards.</title>
        <authorList>
            <person name="Tassone E.E."/>
        </authorList>
    </citation>
    <scope>NUCLEOTIDE SEQUENCE</scope>
</reference>
<sequence>MKKLELVNFVPLTGHFWFRMKGLYSSYRILYQNPLKIFQSKPEQVCSINMTDHLQTAHIMLFTIMVRKLLLIMDQYCLASKITILDSDVLFCGDTRKLRFVKILIHKDIANRKSCNVQTIRDNILIFNDLPVKVSQNLLKKGH</sequence>
<dbReference type="AlphaFoldDB" id="A0A1B6CD88"/>
<organism evidence="1">
    <name type="scientific">Clastoptera arizonana</name>
    <name type="common">Arizona spittle bug</name>
    <dbReference type="NCBI Taxonomy" id="38151"/>
    <lineage>
        <taxon>Eukaryota</taxon>
        <taxon>Metazoa</taxon>
        <taxon>Ecdysozoa</taxon>
        <taxon>Arthropoda</taxon>
        <taxon>Hexapoda</taxon>
        <taxon>Insecta</taxon>
        <taxon>Pterygota</taxon>
        <taxon>Neoptera</taxon>
        <taxon>Paraneoptera</taxon>
        <taxon>Hemiptera</taxon>
        <taxon>Auchenorrhyncha</taxon>
        <taxon>Cercopoidea</taxon>
        <taxon>Clastopteridae</taxon>
        <taxon>Clastoptera</taxon>
    </lineage>
</organism>